<name>A0A8X6P0N6_NEPPI</name>
<feature type="region of interest" description="Disordered" evidence="1">
    <location>
        <begin position="70"/>
        <end position="90"/>
    </location>
</feature>
<comment type="caution">
    <text evidence="2">The sequence shown here is derived from an EMBL/GenBank/DDBJ whole genome shotgun (WGS) entry which is preliminary data.</text>
</comment>
<dbReference type="AlphaFoldDB" id="A0A8X6P0N6"/>
<organism evidence="2 3">
    <name type="scientific">Nephila pilipes</name>
    <name type="common">Giant wood spider</name>
    <name type="synonym">Nephila maculata</name>
    <dbReference type="NCBI Taxonomy" id="299642"/>
    <lineage>
        <taxon>Eukaryota</taxon>
        <taxon>Metazoa</taxon>
        <taxon>Ecdysozoa</taxon>
        <taxon>Arthropoda</taxon>
        <taxon>Chelicerata</taxon>
        <taxon>Arachnida</taxon>
        <taxon>Araneae</taxon>
        <taxon>Araneomorphae</taxon>
        <taxon>Entelegynae</taxon>
        <taxon>Araneoidea</taxon>
        <taxon>Nephilidae</taxon>
        <taxon>Nephila</taxon>
    </lineage>
</organism>
<evidence type="ECO:0000313" key="3">
    <source>
        <dbReference type="Proteomes" id="UP000887013"/>
    </source>
</evidence>
<protein>
    <submittedName>
        <fullName evidence="2">Uncharacterized protein</fullName>
    </submittedName>
</protein>
<keyword evidence="3" id="KW-1185">Reference proteome</keyword>
<evidence type="ECO:0000256" key="1">
    <source>
        <dbReference type="SAM" id="MobiDB-lite"/>
    </source>
</evidence>
<dbReference type="EMBL" id="BMAW01110928">
    <property type="protein sequence ID" value="GFT45553.1"/>
    <property type="molecule type" value="Genomic_DNA"/>
</dbReference>
<feature type="region of interest" description="Disordered" evidence="1">
    <location>
        <begin position="33"/>
        <end position="54"/>
    </location>
</feature>
<proteinExistence type="predicted"/>
<accession>A0A8X6P0N6</accession>
<sequence>METSNQFYNLNIEEPPDFLVESEQTLTTAATRVTSTAAKSNKATRNERPIPPITIDHIPRKDLLIKQLRNLTSGSSPAPTGLPEGARIYR</sequence>
<gene>
    <name evidence="2" type="ORF">NPIL_499931</name>
</gene>
<reference evidence="2" key="1">
    <citation type="submission" date="2020-08" db="EMBL/GenBank/DDBJ databases">
        <title>Multicomponent nature underlies the extraordinary mechanical properties of spider dragline silk.</title>
        <authorList>
            <person name="Kono N."/>
            <person name="Nakamura H."/>
            <person name="Mori M."/>
            <person name="Yoshida Y."/>
            <person name="Ohtoshi R."/>
            <person name="Malay A.D."/>
            <person name="Moran D.A.P."/>
            <person name="Tomita M."/>
            <person name="Numata K."/>
            <person name="Arakawa K."/>
        </authorList>
    </citation>
    <scope>NUCLEOTIDE SEQUENCE</scope>
</reference>
<dbReference type="Proteomes" id="UP000887013">
    <property type="component" value="Unassembled WGS sequence"/>
</dbReference>
<evidence type="ECO:0000313" key="2">
    <source>
        <dbReference type="EMBL" id="GFT45553.1"/>
    </source>
</evidence>